<feature type="compositionally biased region" description="Polar residues" evidence="1">
    <location>
        <begin position="1"/>
        <end position="31"/>
    </location>
</feature>
<comment type="caution">
    <text evidence="2">The sequence shown here is derived from an EMBL/GenBank/DDBJ whole genome shotgun (WGS) entry which is preliminary data.</text>
</comment>
<accession>A0A3E2GW96</accession>
<dbReference type="Proteomes" id="UP000258309">
    <property type="component" value="Unassembled WGS sequence"/>
</dbReference>
<evidence type="ECO:0000313" key="2">
    <source>
        <dbReference type="EMBL" id="RFU25282.1"/>
    </source>
</evidence>
<keyword evidence="3" id="KW-1185">Reference proteome</keyword>
<proteinExistence type="predicted"/>
<reference evidence="2 3" key="1">
    <citation type="submission" date="2018-05" db="EMBL/GenBank/DDBJ databases">
        <title>Draft genome sequence of Scytalidium lignicola DSM 105466, a ubiquitous saprotrophic fungus.</title>
        <authorList>
            <person name="Buettner E."/>
            <person name="Gebauer A.M."/>
            <person name="Hofrichter M."/>
            <person name="Liers C."/>
            <person name="Kellner H."/>
        </authorList>
    </citation>
    <scope>NUCLEOTIDE SEQUENCE [LARGE SCALE GENOMIC DNA]</scope>
    <source>
        <strain evidence="2 3">DSM 105466</strain>
    </source>
</reference>
<evidence type="ECO:0000313" key="3">
    <source>
        <dbReference type="Proteomes" id="UP000258309"/>
    </source>
</evidence>
<protein>
    <submittedName>
        <fullName evidence="2">Uncharacterized protein</fullName>
    </submittedName>
</protein>
<evidence type="ECO:0000256" key="1">
    <source>
        <dbReference type="SAM" id="MobiDB-lite"/>
    </source>
</evidence>
<organism evidence="2 3">
    <name type="scientific">Scytalidium lignicola</name>
    <name type="common">Hyphomycete</name>
    <dbReference type="NCBI Taxonomy" id="5539"/>
    <lineage>
        <taxon>Eukaryota</taxon>
        <taxon>Fungi</taxon>
        <taxon>Dikarya</taxon>
        <taxon>Ascomycota</taxon>
        <taxon>Pezizomycotina</taxon>
        <taxon>Leotiomycetes</taxon>
        <taxon>Leotiomycetes incertae sedis</taxon>
        <taxon>Scytalidium</taxon>
    </lineage>
</organism>
<dbReference type="EMBL" id="NCSJ02000346">
    <property type="protein sequence ID" value="RFU25282.1"/>
    <property type="molecule type" value="Genomic_DNA"/>
</dbReference>
<sequence>MSNPSNRVTAKGGQTQIGPNCLSSFSQTSQPEEPELVHQEGRRGRRKSRQQQEWPGGRTEGAGPEQPSDDGGGAKGDLGNVSGRFKRCRSEKCDDRALASFARERESQPLPYCQGAPAVASASCSLSKGSLARVAG</sequence>
<feature type="region of interest" description="Disordered" evidence="1">
    <location>
        <begin position="1"/>
        <end position="82"/>
    </location>
</feature>
<dbReference type="AlphaFoldDB" id="A0A3E2GW96"/>
<feature type="non-terminal residue" evidence="2">
    <location>
        <position position="136"/>
    </location>
</feature>
<feature type="non-terminal residue" evidence="2">
    <location>
        <position position="1"/>
    </location>
</feature>
<name>A0A3E2GW96_SCYLI</name>
<gene>
    <name evidence="2" type="ORF">B7463_g11062</name>
</gene>